<keyword evidence="5" id="KW-0411">Iron-sulfur</keyword>
<dbReference type="SFLD" id="SFLDF00397">
    <property type="entry name" value="adenosyl-hopene_transferase"/>
    <property type="match status" value="1"/>
</dbReference>
<name>F3YVF3_DESAF</name>
<evidence type="ECO:0000259" key="6">
    <source>
        <dbReference type="PROSITE" id="PS51918"/>
    </source>
</evidence>
<dbReference type="Pfam" id="PF11946">
    <property type="entry name" value="DUF3463"/>
    <property type="match status" value="1"/>
</dbReference>
<gene>
    <name evidence="7" type="ORF">Desaf_0185</name>
</gene>
<dbReference type="Proteomes" id="UP000007844">
    <property type="component" value="Chromosome"/>
</dbReference>
<dbReference type="InterPro" id="IPR050377">
    <property type="entry name" value="Radical_SAM_PqqE_MftC-like"/>
</dbReference>
<keyword evidence="2" id="KW-0949">S-adenosyl-L-methionine</keyword>
<feature type="domain" description="Radical SAM core" evidence="6">
    <location>
        <begin position="20"/>
        <end position="232"/>
    </location>
</feature>
<dbReference type="InterPro" id="IPR007197">
    <property type="entry name" value="rSAM"/>
</dbReference>
<accession>F3YVF3</accession>
<dbReference type="PROSITE" id="PS51918">
    <property type="entry name" value="RADICAL_SAM"/>
    <property type="match status" value="1"/>
</dbReference>
<dbReference type="NCBIfam" id="TIGR03470">
    <property type="entry name" value="HpnH"/>
    <property type="match status" value="1"/>
</dbReference>
<dbReference type="eggNOG" id="COG0535">
    <property type="taxonomic scope" value="Bacteria"/>
</dbReference>
<dbReference type="STRING" id="690850.Desaf_0185"/>
<dbReference type="InterPro" id="IPR013785">
    <property type="entry name" value="Aldolase_TIM"/>
</dbReference>
<dbReference type="GO" id="GO:0003824">
    <property type="term" value="F:catalytic activity"/>
    <property type="evidence" value="ECO:0007669"/>
    <property type="project" value="InterPro"/>
</dbReference>
<dbReference type="GO" id="GO:0051536">
    <property type="term" value="F:iron-sulfur cluster binding"/>
    <property type="evidence" value="ECO:0007669"/>
    <property type="project" value="UniProtKB-KW"/>
</dbReference>
<evidence type="ECO:0000313" key="8">
    <source>
        <dbReference type="Proteomes" id="UP000007844"/>
    </source>
</evidence>
<dbReference type="InterPro" id="IPR058240">
    <property type="entry name" value="rSAM_sf"/>
</dbReference>
<comment type="cofactor">
    <cofactor evidence="1">
        <name>[4Fe-4S] cluster</name>
        <dbReference type="ChEBI" id="CHEBI:49883"/>
    </cofactor>
</comment>
<dbReference type="Gene3D" id="3.20.20.70">
    <property type="entry name" value="Aldolase class I"/>
    <property type="match status" value="1"/>
</dbReference>
<dbReference type="Pfam" id="PF04055">
    <property type="entry name" value="Radical_SAM"/>
    <property type="match status" value="1"/>
</dbReference>
<protein>
    <submittedName>
        <fullName evidence="7">Hopanoid biosynthesis associated radical SAM protein HpnH</fullName>
    </submittedName>
</protein>
<evidence type="ECO:0000256" key="2">
    <source>
        <dbReference type="ARBA" id="ARBA00022691"/>
    </source>
</evidence>
<dbReference type="InterPro" id="IPR022563">
    <property type="entry name" value="DUF3463"/>
</dbReference>
<dbReference type="CDD" id="cd01335">
    <property type="entry name" value="Radical_SAM"/>
    <property type="match status" value="1"/>
</dbReference>
<evidence type="ECO:0000256" key="3">
    <source>
        <dbReference type="ARBA" id="ARBA00022723"/>
    </source>
</evidence>
<dbReference type="PANTHER" id="PTHR11228:SF22">
    <property type="entry name" value="PEPTIDE BIOSYNTHESIS PROTEIN YYDG-RELATED"/>
    <property type="match status" value="1"/>
</dbReference>
<dbReference type="EMBL" id="CP003221">
    <property type="protein sequence ID" value="EGJ48545.1"/>
    <property type="molecule type" value="Genomic_DNA"/>
</dbReference>
<evidence type="ECO:0000313" key="7">
    <source>
        <dbReference type="EMBL" id="EGJ48545.1"/>
    </source>
</evidence>
<dbReference type="PANTHER" id="PTHR11228">
    <property type="entry name" value="RADICAL SAM DOMAIN PROTEIN"/>
    <property type="match status" value="1"/>
</dbReference>
<reference evidence="7 8" key="1">
    <citation type="journal article" date="2011" name="J. Bacteriol.">
        <title>Genome sequence of the mercury-methylating and pleomorphic Desulfovibrio africanus Strain Walvis Bay.</title>
        <authorList>
            <person name="Brown S.D."/>
            <person name="Wall J.D."/>
            <person name="Kucken A.M."/>
            <person name="Gilmour C.C."/>
            <person name="Podar M."/>
            <person name="Brandt C.C."/>
            <person name="Teshima H."/>
            <person name="Detter J.C."/>
            <person name="Han C.S."/>
            <person name="Land M.L."/>
            <person name="Lucas S."/>
            <person name="Han J."/>
            <person name="Pennacchio L."/>
            <person name="Nolan M."/>
            <person name="Pitluck S."/>
            <person name="Woyke T."/>
            <person name="Goodwin L."/>
            <person name="Palumbo A.V."/>
            <person name="Elias D.A."/>
        </authorList>
    </citation>
    <scope>NUCLEOTIDE SEQUENCE [LARGE SCALE GENOMIC DNA]</scope>
    <source>
        <strain evidence="7 8">Walvis Bay</strain>
    </source>
</reference>
<dbReference type="InterPro" id="IPR017833">
    <property type="entry name" value="Hopanoid_synth-assoc_rSAM_HpnH"/>
</dbReference>
<organism evidence="7 8">
    <name type="scientific">Desulfocurvibacter africanus subsp. africanus str. Walvis Bay</name>
    <dbReference type="NCBI Taxonomy" id="690850"/>
    <lineage>
        <taxon>Bacteria</taxon>
        <taxon>Pseudomonadati</taxon>
        <taxon>Thermodesulfobacteriota</taxon>
        <taxon>Desulfovibrionia</taxon>
        <taxon>Desulfovibrionales</taxon>
        <taxon>Desulfovibrionaceae</taxon>
        <taxon>Desulfocurvibacter</taxon>
    </lineage>
</organism>
<dbReference type="HOGENOM" id="CLU_052502_0_0_7"/>
<evidence type="ECO:0000256" key="4">
    <source>
        <dbReference type="ARBA" id="ARBA00023004"/>
    </source>
</evidence>
<keyword evidence="8" id="KW-1185">Reference proteome</keyword>
<keyword evidence="3" id="KW-0479">Metal-binding</keyword>
<dbReference type="AlphaFoldDB" id="F3YVF3"/>
<dbReference type="RefSeq" id="WP_014258410.1">
    <property type="nucleotide sequence ID" value="NC_016629.1"/>
</dbReference>
<dbReference type="GO" id="GO:0046872">
    <property type="term" value="F:metal ion binding"/>
    <property type="evidence" value="ECO:0007669"/>
    <property type="project" value="UniProtKB-KW"/>
</dbReference>
<proteinExistence type="predicted"/>
<sequence>MGIPAIQAARIGTYILKQKLSGKRRFPLVLMLEPLFRCNLHCKGCGKITYSKEIMDRQLSTQECLDAAEECGAPVVSIPGGEPLLHPDIPAIVDGLAAQKRFIYLCTNAQLLSSRMGEFRPSPYLNFSVHLDGLRERHDAMVCKQGAYDRAVAAMRKALDQGFRVTTNTTFFKGQTPEAAAEHFDALMALGVEGMTVSAAFSYEAAADQNGFMSRQEAMTLFRDIFRLGHGRNWRFNHSSLYLDFLAGREDYACTPWGTPSRNVLGWQRPCYLLDDGYAASFRELMEETDWERYGRGRDQRCLNCMVHCGFEPSAVTDAVHRPLKAWRSSRLPVEARAG</sequence>
<dbReference type="SUPFAM" id="SSF102114">
    <property type="entry name" value="Radical SAM enzymes"/>
    <property type="match status" value="1"/>
</dbReference>
<dbReference type="KEGG" id="daf:Desaf_0185"/>
<evidence type="ECO:0000256" key="1">
    <source>
        <dbReference type="ARBA" id="ARBA00001966"/>
    </source>
</evidence>
<dbReference type="SFLD" id="SFLDG01067">
    <property type="entry name" value="SPASM/twitch_domain_containing"/>
    <property type="match status" value="1"/>
</dbReference>
<keyword evidence="4" id="KW-0408">Iron</keyword>
<evidence type="ECO:0000256" key="5">
    <source>
        <dbReference type="ARBA" id="ARBA00023014"/>
    </source>
</evidence>
<dbReference type="SFLD" id="SFLDS00029">
    <property type="entry name" value="Radical_SAM"/>
    <property type="match status" value="1"/>
</dbReference>